<dbReference type="PROSITE" id="PS50045">
    <property type="entry name" value="SIGMA54_INTERACT_4"/>
    <property type="match status" value="1"/>
</dbReference>
<evidence type="ECO:0000256" key="2">
    <source>
        <dbReference type="ARBA" id="ARBA00022840"/>
    </source>
</evidence>
<feature type="compositionally biased region" description="Pro residues" evidence="6">
    <location>
        <begin position="430"/>
        <end position="441"/>
    </location>
</feature>
<keyword evidence="2" id="KW-0067">ATP-binding</keyword>
<name>A0ABR9PH90_9BACT</name>
<evidence type="ECO:0000256" key="6">
    <source>
        <dbReference type="SAM" id="MobiDB-lite"/>
    </source>
</evidence>
<dbReference type="InterPro" id="IPR025943">
    <property type="entry name" value="Sigma_54_int_dom_ATP-bd_2"/>
</dbReference>
<dbReference type="InterPro" id="IPR003593">
    <property type="entry name" value="AAA+_ATPase"/>
</dbReference>
<dbReference type="RefSeq" id="WP_193346670.1">
    <property type="nucleotide sequence ID" value="NZ_JAAIYO010000001.1"/>
</dbReference>
<evidence type="ECO:0000256" key="4">
    <source>
        <dbReference type="ARBA" id="ARBA00023125"/>
    </source>
</evidence>
<evidence type="ECO:0000256" key="1">
    <source>
        <dbReference type="ARBA" id="ARBA00022741"/>
    </source>
</evidence>
<dbReference type="CDD" id="cd00009">
    <property type="entry name" value="AAA"/>
    <property type="match status" value="1"/>
</dbReference>
<dbReference type="PROSITE" id="PS00675">
    <property type="entry name" value="SIGMA54_INTERACT_1"/>
    <property type="match status" value="1"/>
</dbReference>
<dbReference type="EMBL" id="JAAIYO010000001">
    <property type="protein sequence ID" value="MBE4747265.1"/>
    <property type="molecule type" value="Genomic_DNA"/>
</dbReference>
<protein>
    <submittedName>
        <fullName evidence="8">Sigma-54-dependent Fis family transcriptional regulator</fullName>
    </submittedName>
</protein>
<comment type="caution">
    <text evidence="8">The sequence shown here is derived from an EMBL/GenBank/DDBJ whole genome shotgun (WGS) entry which is preliminary data.</text>
</comment>
<dbReference type="Gene3D" id="3.40.50.300">
    <property type="entry name" value="P-loop containing nucleotide triphosphate hydrolases"/>
    <property type="match status" value="1"/>
</dbReference>
<dbReference type="InterPro" id="IPR002078">
    <property type="entry name" value="Sigma_54_int"/>
</dbReference>
<reference evidence="8 9" key="1">
    <citation type="submission" date="2020-02" db="EMBL/GenBank/DDBJ databases">
        <authorList>
            <person name="Babadi Z.K."/>
            <person name="Risdian C."/>
            <person name="Ebrahimipour G.H."/>
            <person name="Wink J."/>
        </authorList>
    </citation>
    <scope>NUCLEOTIDE SEQUENCE [LARGE SCALE GENOMIC DNA]</scope>
    <source>
        <strain evidence="8 9">ZKHCc1 1396</strain>
    </source>
</reference>
<dbReference type="PANTHER" id="PTHR32071">
    <property type="entry name" value="TRANSCRIPTIONAL REGULATORY PROTEIN"/>
    <property type="match status" value="1"/>
</dbReference>
<keyword evidence="9" id="KW-1185">Reference proteome</keyword>
<feature type="compositionally biased region" description="Polar residues" evidence="6">
    <location>
        <begin position="9"/>
        <end position="22"/>
    </location>
</feature>
<dbReference type="Proteomes" id="UP001516472">
    <property type="component" value="Unassembled WGS sequence"/>
</dbReference>
<dbReference type="InterPro" id="IPR025662">
    <property type="entry name" value="Sigma_54_int_dom_ATP-bd_1"/>
</dbReference>
<keyword evidence="4" id="KW-0238">DNA-binding</keyword>
<evidence type="ECO:0000256" key="3">
    <source>
        <dbReference type="ARBA" id="ARBA00023015"/>
    </source>
</evidence>
<feature type="region of interest" description="Disordered" evidence="6">
    <location>
        <begin position="426"/>
        <end position="461"/>
    </location>
</feature>
<dbReference type="Pfam" id="PF25601">
    <property type="entry name" value="AAA_lid_14"/>
    <property type="match status" value="1"/>
</dbReference>
<dbReference type="SMART" id="SM00382">
    <property type="entry name" value="AAA"/>
    <property type="match status" value="1"/>
</dbReference>
<dbReference type="InterPro" id="IPR025944">
    <property type="entry name" value="Sigma_54_int_dom_CS"/>
</dbReference>
<gene>
    <name evidence="8" type="ORF">G4177_03625</name>
</gene>
<proteinExistence type="predicted"/>
<dbReference type="InterPro" id="IPR027417">
    <property type="entry name" value="P-loop_NTPase"/>
</dbReference>
<feature type="domain" description="Sigma-54 factor interaction" evidence="7">
    <location>
        <begin position="165"/>
        <end position="404"/>
    </location>
</feature>
<dbReference type="SUPFAM" id="SSF52540">
    <property type="entry name" value="P-loop containing nucleoside triphosphate hydrolases"/>
    <property type="match status" value="1"/>
</dbReference>
<keyword evidence="3" id="KW-0805">Transcription regulation</keyword>
<dbReference type="Pfam" id="PF00158">
    <property type="entry name" value="Sigma54_activat"/>
    <property type="match status" value="1"/>
</dbReference>
<dbReference type="Gene3D" id="1.10.8.60">
    <property type="match status" value="1"/>
</dbReference>
<dbReference type="InterPro" id="IPR058031">
    <property type="entry name" value="AAA_lid_NorR"/>
</dbReference>
<accession>A0ABR9PH90</accession>
<evidence type="ECO:0000313" key="8">
    <source>
        <dbReference type="EMBL" id="MBE4747265.1"/>
    </source>
</evidence>
<organism evidence="8 9">
    <name type="scientific">Corallococcus soli</name>
    <dbReference type="NCBI Taxonomy" id="2710757"/>
    <lineage>
        <taxon>Bacteria</taxon>
        <taxon>Pseudomonadati</taxon>
        <taxon>Myxococcota</taxon>
        <taxon>Myxococcia</taxon>
        <taxon>Myxococcales</taxon>
        <taxon>Cystobacterineae</taxon>
        <taxon>Myxococcaceae</taxon>
        <taxon>Corallococcus</taxon>
    </lineage>
</organism>
<dbReference type="PROSITE" id="PS00676">
    <property type="entry name" value="SIGMA54_INTERACT_2"/>
    <property type="match status" value="1"/>
</dbReference>
<keyword evidence="5" id="KW-0804">Transcription</keyword>
<evidence type="ECO:0000259" key="7">
    <source>
        <dbReference type="PROSITE" id="PS50045"/>
    </source>
</evidence>
<keyword evidence="1" id="KW-0547">Nucleotide-binding</keyword>
<evidence type="ECO:0000313" key="9">
    <source>
        <dbReference type="Proteomes" id="UP001516472"/>
    </source>
</evidence>
<dbReference type="PROSITE" id="PS00688">
    <property type="entry name" value="SIGMA54_INTERACT_3"/>
    <property type="match status" value="1"/>
</dbReference>
<sequence length="548" mass="58781">MSPPKNPAEFSTTAVRSQATPSQAAHAVPALTLIGHAQPQRIGERLLLDGLLSGERAVALSRNAPDFSRPGGVLSLPLGDPFLSRTPVRFEPGVRGGVRLLVPEDGTPVVVGSEPVKGGREFPAEALASGVPLVLAGRVALLLHRATPRAAGALGSPADLTALGMVGDSEGIVRVREDVLRVADLQVPVLVRGETGTGKELVARALHTQGPRRAGPFVSVNLGALSKDLIAAELFGTLRGAFTGATRDRDGFFRAAHGGTLFLDEVAEAPPEVQAALLRVLETGEVYPVGGQTPVRVDVRLVTATDADLEARIHDGRFKAPLLHRLAGFEIVVPPLRERREDIASLFLHFARQELETTGEAGRLTSADARAEPWLPASLAVRLARSAWPGNVRQLRNVARQLVIGSRGLPGLRVDARLEQTLDADALPIPGQPLSPEPPPHSENTPTGHRTPARRKPADVSEQEVLEALRACAWDLKATADWLGIPRSSVYVLIDKSSLLRTARDLSPEEITRCFHECEGDLDRMVQKLEVSRRALQRRVRELGLEGT</sequence>
<feature type="region of interest" description="Disordered" evidence="6">
    <location>
        <begin position="1"/>
        <end position="22"/>
    </location>
</feature>
<evidence type="ECO:0000256" key="5">
    <source>
        <dbReference type="ARBA" id="ARBA00023163"/>
    </source>
</evidence>